<dbReference type="AlphaFoldDB" id="A0A0N0GFP3"/>
<reference evidence="1 2" key="1">
    <citation type="submission" date="2015-07" db="EMBL/GenBank/DDBJ databases">
        <authorList>
            <person name="Noorani M."/>
        </authorList>
    </citation>
    <scope>NUCLEOTIDE SEQUENCE [LARGE SCALE GENOMIC DNA]</scope>
    <source>
        <strain evidence="1 2">0788_9</strain>
    </source>
</reference>
<name>A0A0N0GFP3_PSESX</name>
<dbReference type="Proteomes" id="UP000037891">
    <property type="component" value="Unassembled WGS sequence"/>
</dbReference>
<gene>
    <name evidence="1" type="ORF">ABJ99_1170</name>
</gene>
<sequence length="43" mass="4920">MNLCRVIGAKADDEILRRKSALGYKKLQIPMNATYRLKPASER</sequence>
<organism evidence="1 2">
    <name type="scientific">Pseudomonas syringae pv. cilantro</name>
    <dbReference type="NCBI Taxonomy" id="81035"/>
    <lineage>
        <taxon>Bacteria</taxon>
        <taxon>Pseudomonadati</taxon>
        <taxon>Pseudomonadota</taxon>
        <taxon>Gammaproteobacteria</taxon>
        <taxon>Pseudomonadales</taxon>
        <taxon>Pseudomonadaceae</taxon>
        <taxon>Pseudomonas</taxon>
        <taxon>Pseudomonas syringae</taxon>
    </lineage>
</organism>
<proteinExistence type="predicted"/>
<evidence type="ECO:0000313" key="1">
    <source>
        <dbReference type="EMBL" id="KPC31812.1"/>
    </source>
</evidence>
<reference evidence="1 2" key="2">
    <citation type="submission" date="2015-10" db="EMBL/GenBank/DDBJ databases">
        <title>Comparative genomics and high-throughput reverse genetic screens identify a new phytobacterial MAMP and an Arabidopsis receptor required for immune elicitation.</title>
        <authorList>
            <person name="Mott G.A."/>
            <person name="Thakur S."/>
            <person name="Wang P.W."/>
            <person name="Desveaux D."/>
            <person name="Guttman D.S."/>
        </authorList>
    </citation>
    <scope>NUCLEOTIDE SEQUENCE [LARGE SCALE GENOMIC DNA]</scope>
    <source>
        <strain evidence="1 2">0788_9</strain>
    </source>
</reference>
<comment type="caution">
    <text evidence="1">The sequence shown here is derived from an EMBL/GenBank/DDBJ whole genome shotgun (WGS) entry which is preliminary data.</text>
</comment>
<accession>A0A0N0GFP3</accession>
<dbReference type="EMBL" id="LGLN01000037">
    <property type="protein sequence ID" value="KPC31812.1"/>
    <property type="molecule type" value="Genomic_DNA"/>
</dbReference>
<protein>
    <submittedName>
        <fullName evidence="1">Uncharacterized protein</fullName>
    </submittedName>
</protein>
<dbReference type="PATRIC" id="fig|81035.3.peg.1246"/>
<evidence type="ECO:0000313" key="2">
    <source>
        <dbReference type="Proteomes" id="UP000037891"/>
    </source>
</evidence>